<dbReference type="Gene3D" id="2.70.98.70">
    <property type="match status" value="1"/>
</dbReference>
<comment type="subcellular location">
    <subcellularLocation>
        <location evidence="1">Periplasm</location>
    </subcellularLocation>
</comment>
<proteinExistence type="predicted"/>
<feature type="region of interest" description="Disordered" evidence="5">
    <location>
        <begin position="515"/>
        <end position="574"/>
    </location>
</feature>
<evidence type="ECO:0000259" key="6">
    <source>
        <dbReference type="Pfam" id="PF07940"/>
    </source>
</evidence>
<evidence type="ECO:0000313" key="9">
    <source>
        <dbReference type="Proteomes" id="UP000247609"/>
    </source>
</evidence>
<dbReference type="AlphaFoldDB" id="A0A318Q874"/>
<sequence length="574" mass="62380">MVLKRLAQGARLSMARLPLLVGKGRVPVAPVHNIRDLWPGDAGIGAMLIKGSLTLAGYTHPVGPGMWDNPGYEPAFREGLHSFRWLRDLRAVGTDAARLRARALVDDWLLNPPTHPMVRDCSVAGARVAAWLGHYDFFAASASDQFRQRLMARLLVEGRTIAALLPPECHDWQSLTALKGLLAVAVAMPEYTGFLSRYRRYIDGEVERQILPDGWHVQRSPEVQLRALRELAEMRAMMQAAQHALPHSVALALDKMSPVLRAMRHGDGGLALFNGSHERTATLIEMVLSQATRTRVVANAMPDGGFVRAQAGRSLLLIDAGAPAPTGHDHNAHAGTLSLEFSCMRQRLIVNCGGGLLPQWKKALRQTAAHSTVEVEGLSSSDFHEDGTVARRPAHVEVEHATREGAHWITLSHDGYYPTAGATYSRRLYLGSGGDGLRGEETIEGERELAFVLRLHLHPSVYAQPDPQNGTVVLEAGEQTWRFRATGGEVAVEESVYSGGTRPVPSTQIVVRVTPGGGRRQPAGVDDPVAKGEEAGKMPDAPPAARSGIPDIPAPADVPPGRRRSVIRWGLERE</sequence>
<keyword evidence="2" id="KW-0732">Signal</keyword>
<comment type="caution">
    <text evidence="8">The sequence shown here is derived from an EMBL/GenBank/DDBJ whole genome shotgun (WGS) entry which is preliminary data.</text>
</comment>
<evidence type="ECO:0000256" key="5">
    <source>
        <dbReference type="SAM" id="MobiDB-lite"/>
    </source>
</evidence>
<dbReference type="EMBL" id="NOXG01000006">
    <property type="protein sequence ID" value="PYD75767.1"/>
    <property type="molecule type" value="Genomic_DNA"/>
</dbReference>
<evidence type="ECO:0000256" key="2">
    <source>
        <dbReference type="ARBA" id="ARBA00022729"/>
    </source>
</evidence>
<dbReference type="PANTHER" id="PTHR39210">
    <property type="entry name" value="HEPARIN-SULFATE LYASE"/>
    <property type="match status" value="1"/>
</dbReference>
<dbReference type="PANTHER" id="PTHR39210:SF1">
    <property type="entry name" value="HEPARIN-SULFATE LYASE"/>
    <property type="match status" value="1"/>
</dbReference>
<dbReference type="InterPro" id="IPR012480">
    <property type="entry name" value="Hepar_II_III_C"/>
</dbReference>
<dbReference type="Pfam" id="PF07940">
    <property type="entry name" value="Hepar_II_III_C"/>
    <property type="match status" value="1"/>
</dbReference>
<evidence type="ECO:0000313" key="7">
    <source>
        <dbReference type="EMBL" id="PYD49082.1"/>
    </source>
</evidence>
<dbReference type="Proteomes" id="UP000247609">
    <property type="component" value="Unassembled WGS sequence"/>
</dbReference>
<dbReference type="EMBL" id="PRCW01000014">
    <property type="protein sequence ID" value="PYD49082.1"/>
    <property type="molecule type" value="Genomic_DNA"/>
</dbReference>
<organism evidence="8 9">
    <name type="scientific">Novacetimonas pomaceti</name>
    <dbReference type="NCBI Taxonomy" id="2021998"/>
    <lineage>
        <taxon>Bacteria</taxon>
        <taxon>Pseudomonadati</taxon>
        <taxon>Pseudomonadota</taxon>
        <taxon>Alphaproteobacteria</taxon>
        <taxon>Acetobacterales</taxon>
        <taxon>Acetobacteraceae</taxon>
        <taxon>Novacetimonas</taxon>
    </lineage>
</organism>
<keyword evidence="4" id="KW-0456">Lyase</keyword>
<dbReference type="GO" id="GO:0016829">
    <property type="term" value="F:lyase activity"/>
    <property type="evidence" value="ECO:0007669"/>
    <property type="project" value="UniProtKB-KW"/>
</dbReference>
<keyword evidence="10" id="KW-1185">Reference proteome</keyword>
<dbReference type="GO" id="GO:0042597">
    <property type="term" value="C:periplasmic space"/>
    <property type="evidence" value="ECO:0007669"/>
    <property type="project" value="UniProtKB-SubCell"/>
</dbReference>
<dbReference type="InterPro" id="IPR008929">
    <property type="entry name" value="Chondroitin_lyas"/>
</dbReference>
<reference evidence="8 9" key="1">
    <citation type="submission" date="2017-07" db="EMBL/GenBank/DDBJ databases">
        <title>A draft genome sequence of Komagataeibacter sp. T5K1.</title>
        <authorList>
            <person name="Skraban J."/>
            <person name="Cleenwerck I."/>
            <person name="Vandamme P."/>
            <person name="Trcek J."/>
        </authorList>
    </citation>
    <scope>NUCLEOTIDE SEQUENCE [LARGE SCALE GENOMIC DNA]</scope>
    <source>
        <strain evidence="8 9">T5K1</strain>
    </source>
</reference>
<feature type="compositionally biased region" description="Basic and acidic residues" evidence="5">
    <location>
        <begin position="528"/>
        <end position="537"/>
    </location>
</feature>
<name>A0A318Q874_9PROT</name>
<reference evidence="7 10" key="2">
    <citation type="submission" date="2018-02" db="EMBL/GenBank/DDBJ databases">
        <authorList>
            <person name="Skraban J."/>
            <person name="Trcek J."/>
        </authorList>
    </citation>
    <scope>NUCLEOTIDE SEQUENCE [LARGE SCALE GENOMIC DNA]</scope>
    <source>
        <strain evidence="7 10">AV446</strain>
    </source>
</reference>
<evidence type="ECO:0000256" key="4">
    <source>
        <dbReference type="ARBA" id="ARBA00023239"/>
    </source>
</evidence>
<gene>
    <name evidence="7" type="ORF">C3920_01300</name>
    <name evidence="8" type="ORF">CFR71_07895</name>
</gene>
<accession>A0A318Q874</accession>
<dbReference type="Gene3D" id="1.50.10.100">
    <property type="entry name" value="Chondroitin AC/alginate lyase"/>
    <property type="match status" value="1"/>
</dbReference>
<keyword evidence="3" id="KW-0574">Periplasm</keyword>
<dbReference type="RefSeq" id="WP_110529912.1">
    <property type="nucleotide sequence ID" value="NZ_NOXG01000006.1"/>
</dbReference>
<dbReference type="Proteomes" id="UP000248116">
    <property type="component" value="Unassembled WGS sequence"/>
</dbReference>
<evidence type="ECO:0000256" key="1">
    <source>
        <dbReference type="ARBA" id="ARBA00004418"/>
    </source>
</evidence>
<evidence type="ECO:0000313" key="10">
    <source>
        <dbReference type="Proteomes" id="UP000248116"/>
    </source>
</evidence>
<evidence type="ECO:0000256" key="3">
    <source>
        <dbReference type="ARBA" id="ARBA00022764"/>
    </source>
</evidence>
<feature type="domain" description="Heparinase II/III-like C-terminal" evidence="6">
    <location>
        <begin position="298"/>
        <end position="515"/>
    </location>
</feature>
<evidence type="ECO:0000313" key="8">
    <source>
        <dbReference type="EMBL" id="PYD75767.1"/>
    </source>
</evidence>
<protein>
    <submittedName>
        <fullName evidence="8">Heparinase</fullName>
    </submittedName>
</protein>